<dbReference type="InterPro" id="IPR019619">
    <property type="entry name" value="DUF2490"/>
</dbReference>
<reference evidence="1 2" key="1">
    <citation type="submission" date="2018-11" db="EMBL/GenBank/DDBJ databases">
        <title>Genome squencing of methanotrophic bacteria isolated from alkaline groundwater in Korea.</title>
        <authorList>
            <person name="Nguyen L.N."/>
        </authorList>
    </citation>
    <scope>NUCLEOTIDE SEQUENCE [LARGE SCALE GENOMIC DNA]</scope>
    <source>
        <strain evidence="1 2">GW6</strain>
    </source>
</reference>
<dbReference type="AlphaFoldDB" id="A0A3G8MAD4"/>
<evidence type="ECO:0000313" key="2">
    <source>
        <dbReference type="Proteomes" id="UP000273982"/>
    </source>
</evidence>
<gene>
    <name evidence="1" type="ORF">EHO51_03810</name>
</gene>
<protein>
    <submittedName>
        <fullName evidence="1">DUF2490 domain-containing protein</fullName>
    </submittedName>
</protein>
<proteinExistence type="predicted"/>
<name>A0A3G8MAD4_9HYPH</name>
<dbReference type="KEGG" id="mros:EHO51_03810"/>
<dbReference type="Pfam" id="PF10677">
    <property type="entry name" value="DUF2490"/>
    <property type="match status" value="1"/>
</dbReference>
<accession>A0A3G8MAD4</accession>
<dbReference type="Proteomes" id="UP000273982">
    <property type="component" value="Chromosome"/>
</dbReference>
<sequence length="229" mass="26183">MLGIFVTTGPAAAVDEDFRIWENVTTIAKLGSIDPSLEKWRLWLESQGRFRNDGATADQALGRAGVGYALSDKASLWLGYAHIATFPQDAKTQHENRIWQQVLLTDKAAFGDLTSRTRLEQRFIQNVNTVEWRLRQFVRFSHPLWENAPLSLVLWDEVFVRLNSTTPATRFGFDQNRGFAGLGYSFSEKARVEIGYMNQLIQSRAVSRRAQTFDHRMNHILSVSMFLNL</sequence>
<dbReference type="EMBL" id="CP034086">
    <property type="protein sequence ID" value="AZG78494.1"/>
    <property type="molecule type" value="Genomic_DNA"/>
</dbReference>
<evidence type="ECO:0000313" key="1">
    <source>
        <dbReference type="EMBL" id="AZG78494.1"/>
    </source>
</evidence>
<organism evidence="1 2">
    <name type="scientific">Methylocystis rosea</name>
    <dbReference type="NCBI Taxonomy" id="173366"/>
    <lineage>
        <taxon>Bacteria</taxon>
        <taxon>Pseudomonadati</taxon>
        <taxon>Pseudomonadota</taxon>
        <taxon>Alphaproteobacteria</taxon>
        <taxon>Hyphomicrobiales</taxon>
        <taxon>Methylocystaceae</taxon>
        <taxon>Methylocystis</taxon>
    </lineage>
</organism>